<accession>A0A517Q0K6</accession>
<reference evidence="1 2" key="1">
    <citation type="submission" date="2019-03" db="EMBL/GenBank/DDBJ databases">
        <title>Deep-cultivation of Planctomycetes and their phenomic and genomic characterization uncovers novel biology.</title>
        <authorList>
            <person name="Wiegand S."/>
            <person name="Jogler M."/>
            <person name="Boedeker C."/>
            <person name="Pinto D."/>
            <person name="Vollmers J."/>
            <person name="Rivas-Marin E."/>
            <person name="Kohn T."/>
            <person name="Peeters S.H."/>
            <person name="Heuer A."/>
            <person name="Rast P."/>
            <person name="Oberbeckmann S."/>
            <person name="Bunk B."/>
            <person name="Jeske O."/>
            <person name="Meyerdierks A."/>
            <person name="Storesund J.E."/>
            <person name="Kallscheuer N."/>
            <person name="Luecker S."/>
            <person name="Lage O.M."/>
            <person name="Pohl T."/>
            <person name="Merkel B.J."/>
            <person name="Hornburger P."/>
            <person name="Mueller R.-W."/>
            <person name="Bruemmer F."/>
            <person name="Labrenz M."/>
            <person name="Spormann A.M."/>
            <person name="Op den Camp H."/>
            <person name="Overmann J."/>
            <person name="Amann R."/>
            <person name="Jetten M.S.M."/>
            <person name="Mascher T."/>
            <person name="Medema M.H."/>
            <person name="Devos D.P."/>
            <person name="Kaster A.-K."/>
            <person name="Ovreas L."/>
            <person name="Rohde M."/>
            <person name="Galperin M.Y."/>
            <person name="Jogler C."/>
        </authorList>
    </citation>
    <scope>NUCLEOTIDE SEQUENCE [LARGE SCALE GENOMIC DNA]</scope>
    <source>
        <strain evidence="1 2">Enr10</strain>
    </source>
</reference>
<gene>
    <name evidence="1" type="ORF">Enr10x_04630</name>
</gene>
<evidence type="ECO:0000313" key="2">
    <source>
        <dbReference type="Proteomes" id="UP000315647"/>
    </source>
</evidence>
<proteinExistence type="predicted"/>
<keyword evidence="2" id="KW-1185">Reference proteome</keyword>
<sequence>MTDAWSHDWRTFTYEKLRGRGISSVLEYVRNAEATPYEDLASDLGGSQLAPIQIQKLLREEISDDIDIEYYMRTSLVRYLRYHVPQGIRMHGDWNLTLAFGSWAGGMDESMQSRCTKIVKKLKKAFSICADDWIPLSANDSIIVNVFDEVPAS</sequence>
<dbReference type="AlphaFoldDB" id="A0A517Q0K6"/>
<organism evidence="1 2">
    <name type="scientific">Gimesia panareensis</name>
    <dbReference type="NCBI Taxonomy" id="2527978"/>
    <lineage>
        <taxon>Bacteria</taxon>
        <taxon>Pseudomonadati</taxon>
        <taxon>Planctomycetota</taxon>
        <taxon>Planctomycetia</taxon>
        <taxon>Planctomycetales</taxon>
        <taxon>Planctomycetaceae</taxon>
        <taxon>Gimesia</taxon>
    </lineage>
</organism>
<dbReference type="Proteomes" id="UP000315647">
    <property type="component" value="Chromosome"/>
</dbReference>
<dbReference type="RefSeq" id="WP_145448013.1">
    <property type="nucleotide sequence ID" value="NZ_CP037421.1"/>
</dbReference>
<dbReference type="EMBL" id="CP037421">
    <property type="protein sequence ID" value="QDT25168.1"/>
    <property type="molecule type" value="Genomic_DNA"/>
</dbReference>
<protein>
    <submittedName>
        <fullName evidence="1">Uncharacterized protein</fullName>
    </submittedName>
</protein>
<evidence type="ECO:0000313" key="1">
    <source>
        <dbReference type="EMBL" id="QDT25168.1"/>
    </source>
</evidence>
<name>A0A517Q0K6_9PLAN</name>